<organism evidence="2 3">
    <name type="scientific">Plakobranchus ocellatus</name>
    <dbReference type="NCBI Taxonomy" id="259542"/>
    <lineage>
        <taxon>Eukaryota</taxon>
        <taxon>Metazoa</taxon>
        <taxon>Spiralia</taxon>
        <taxon>Lophotrochozoa</taxon>
        <taxon>Mollusca</taxon>
        <taxon>Gastropoda</taxon>
        <taxon>Heterobranchia</taxon>
        <taxon>Euthyneura</taxon>
        <taxon>Panpulmonata</taxon>
        <taxon>Sacoglossa</taxon>
        <taxon>Placobranchoidea</taxon>
        <taxon>Plakobranchidae</taxon>
        <taxon>Plakobranchus</taxon>
    </lineage>
</organism>
<accession>A0AAV3YMQ1</accession>
<proteinExistence type="predicted"/>
<evidence type="ECO:0000313" key="3">
    <source>
        <dbReference type="Proteomes" id="UP000735302"/>
    </source>
</evidence>
<feature type="region of interest" description="Disordered" evidence="1">
    <location>
        <begin position="15"/>
        <end position="38"/>
    </location>
</feature>
<dbReference type="EMBL" id="BLXT01001295">
    <property type="protein sequence ID" value="GFN84283.1"/>
    <property type="molecule type" value="Genomic_DNA"/>
</dbReference>
<dbReference type="Proteomes" id="UP000735302">
    <property type="component" value="Unassembled WGS sequence"/>
</dbReference>
<comment type="caution">
    <text evidence="2">The sequence shown here is derived from an EMBL/GenBank/DDBJ whole genome shotgun (WGS) entry which is preliminary data.</text>
</comment>
<gene>
    <name evidence="2" type="ORF">PoB_001078900</name>
</gene>
<evidence type="ECO:0000256" key="1">
    <source>
        <dbReference type="SAM" id="MobiDB-lite"/>
    </source>
</evidence>
<keyword evidence="3" id="KW-1185">Reference proteome</keyword>
<evidence type="ECO:0000313" key="2">
    <source>
        <dbReference type="EMBL" id="GFN84283.1"/>
    </source>
</evidence>
<feature type="compositionally biased region" description="Basic and acidic residues" evidence="1">
    <location>
        <begin position="15"/>
        <end position="28"/>
    </location>
</feature>
<dbReference type="AlphaFoldDB" id="A0AAV3YMQ1"/>
<name>A0AAV3YMQ1_9GAST</name>
<reference evidence="2 3" key="1">
    <citation type="journal article" date="2021" name="Elife">
        <title>Chloroplast acquisition without the gene transfer in kleptoplastic sea slugs, Plakobranchus ocellatus.</title>
        <authorList>
            <person name="Maeda T."/>
            <person name="Takahashi S."/>
            <person name="Yoshida T."/>
            <person name="Shimamura S."/>
            <person name="Takaki Y."/>
            <person name="Nagai Y."/>
            <person name="Toyoda A."/>
            <person name="Suzuki Y."/>
            <person name="Arimoto A."/>
            <person name="Ishii H."/>
            <person name="Satoh N."/>
            <person name="Nishiyama T."/>
            <person name="Hasebe M."/>
            <person name="Maruyama T."/>
            <person name="Minagawa J."/>
            <person name="Obokata J."/>
            <person name="Shigenobu S."/>
        </authorList>
    </citation>
    <scope>NUCLEOTIDE SEQUENCE [LARGE SCALE GENOMIC DNA]</scope>
</reference>
<protein>
    <submittedName>
        <fullName evidence="2">Uncharacterized protein</fullName>
    </submittedName>
</protein>
<sequence length="98" mass="11290">MNGIMETICNLQEHREDNRPTKVREAMSHRARRPVQGTELRLHHKQARLLWLITKNRGQDNSGLGSFLRLSLNLSLVAKMVECVYTAVEMKGLRTMCT</sequence>